<dbReference type="Pfam" id="PF00440">
    <property type="entry name" value="TetR_N"/>
    <property type="match status" value="1"/>
</dbReference>
<feature type="domain" description="HTH tetR-type" evidence="3">
    <location>
        <begin position="4"/>
        <end position="65"/>
    </location>
</feature>
<dbReference type="Proteomes" id="UP000654670">
    <property type="component" value="Unassembled WGS sequence"/>
</dbReference>
<dbReference type="AlphaFoldDB" id="A0A917S2J6"/>
<dbReference type="RefSeq" id="WP_188802365.1">
    <property type="nucleotide sequence ID" value="NZ_BMOK01000005.1"/>
</dbReference>
<evidence type="ECO:0000256" key="2">
    <source>
        <dbReference type="PROSITE-ProRule" id="PRU00335"/>
    </source>
</evidence>
<protein>
    <submittedName>
        <fullName evidence="4">TetR family transcriptional regulator</fullName>
    </submittedName>
</protein>
<dbReference type="PROSITE" id="PS50977">
    <property type="entry name" value="HTH_TETR_2"/>
    <property type="match status" value="1"/>
</dbReference>
<gene>
    <name evidence="4" type="ORF">GCM10007968_13820</name>
</gene>
<keyword evidence="5" id="KW-1185">Reference proteome</keyword>
<organism evidence="4 5">
    <name type="scientific">Sporolactobacillus putidus</name>
    <dbReference type="NCBI Taxonomy" id="492735"/>
    <lineage>
        <taxon>Bacteria</taxon>
        <taxon>Bacillati</taxon>
        <taxon>Bacillota</taxon>
        <taxon>Bacilli</taxon>
        <taxon>Bacillales</taxon>
        <taxon>Sporolactobacillaceae</taxon>
        <taxon>Sporolactobacillus</taxon>
    </lineage>
</organism>
<dbReference type="SUPFAM" id="SSF46689">
    <property type="entry name" value="Homeodomain-like"/>
    <property type="match status" value="1"/>
</dbReference>
<dbReference type="EMBL" id="BMOK01000005">
    <property type="protein sequence ID" value="GGL50810.1"/>
    <property type="molecule type" value="Genomic_DNA"/>
</dbReference>
<evidence type="ECO:0000313" key="4">
    <source>
        <dbReference type="EMBL" id="GGL50810.1"/>
    </source>
</evidence>
<dbReference type="InterPro" id="IPR009057">
    <property type="entry name" value="Homeodomain-like_sf"/>
</dbReference>
<name>A0A917S2J6_9BACL</name>
<proteinExistence type="predicted"/>
<feature type="DNA-binding region" description="H-T-H motif" evidence="2">
    <location>
        <begin position="28"/>
        <end position="47"/>
    </location>
</feature>
<reference evidence="4" key="1">
    <citation type="journal article" date="2014" name="Int. J. Syst. Evol. Microbiol.">
        <title>Complete genome sequence of Corynebacterium casei LMG S-19264T (=DSM 44701T), isolated from a smear-ripened cheese.</title>
        <authorList>
            <consortium name="US DOE Joint Genome Institute (JGI-PGF)"/>
            <person name="Walter F."/>
            <person name="Albersmeier A."/>
            <person name="Kalinowski J."/>
            <person name="Ruckert C."/>
        </authorList>
    </citation>
    <scope>NUCLEOTIDE SEQUENCE</scope>
    <source>
        <strain evidence="4">JCM 15325</strain>
    </source>
</reference>
<dbReference type="GO" id="GO:0003677">
    <property type="term" value="F:DNA binding"/>
    <property type="evidence" value="ECO:0007669"/>
    <property type="project" value="UniProtKB-UniRule"/>
</dbReference>
<evidence type="ECO:0000313" key="5">
    <source>
        <dbReference type="Proteomes" id="UP000654670"/>
    </source>
</evidence>
<keyword evidence="1 2" id="KW-0238">DNA-binding</keyword>
<dbReference type="InterPro" id="IPR001647">
    <property type="entry name" value="HTH_TetR"/>
</dbReference>
<evidence type="ECO:0000259" key="3">
    <source>
        <dbReference type="PROSITE" id="PS50977"/>
    </source>
</evidence>
<reference evidence="4" key="2">
    <citation type="submission" date="2020-09" db="EMBL/GenBank/DDBJ databases">
        <authorList>
            <person name="Sun Q."/>
            <person name="Ohkuma M."/>
        </authorList>
    </citation>
    <scope>NUCLEOTIDE SEQUENCE</scope>
    <source>
        <strain evidence="4">JCM 15325</strain>
    </source>
</reference>
<evidence type="ECO:0000256" key="1">
    <source>
        <dbReference type="ARBA" id="ARBA00023125"/>
    </source>
</evidence>
<comment type="caution">
    <text evidence="4">The sequence shown here is derived from an EMBL/GenBank/DDBJ whole genome shotgun (WGS) entry which is preliminary data.</text>
</comment>
<sequence>MSKTDAKGKLIQSTIDLLLESGKSEEITSRQIADKAKTNVAMINYYFRSKDELINIAVNQLIKNAADDWKTIENTSQSPDERLLQMLLHLSHLTMKYYSLTKSTTIYELTKADIHLPHYIIPLLEQHFRGKKNEFEIKLAAFEIISFLQILMIKADDFLKYSGKDIHDDHQREYVIKTYLSSILNTV</sequence>
<accession>A0A917S2J6</accession>
<dbReference type="Gene3D" id="1.10.357.10">
    <property type="entry name" value="Tetracycline Repressor, domain 2"/>
    <property type="match status" value="1"/>
</dbReference>